<dbReference type="InterPro" id="IPR019810">
    <property type="entry name" value="Citrate_synthase_AS"/>
</dbReference>
<dbReference type="PROSITE" id="PS00480">
    <property type="entry name" value="CITRATE_SYNTHASE"/>
    <property type="match status" value="1"/>
</dbReference>
<dbReference type="InterPro" id="IPR036969">
    <property type="entry name" value="Citrate_synthase_sf"/>
</dbReference>
<evidence type="ECO:0000313" key="9">
    <source>
        <dbReference type="Proteomes" id="UP000297613"/>
    </source>
</evidence>
<dbReference type="PIRSF" id="PIRSF001369">
    <property type="entry name" value="Citrate_synth"/>
    <property type="match status" value="1"/>
</dbReference>
<dbReference type="RefSeq" id="WP_135568673.1">
    <property type="nucleotide sequence ID" value="NZ_RQGK01000054.1"/>
</dbReference>
<evidence type="ECO:0000256" key="1">
    <source>
        <dbReference type="ARBA" id="ARBA00004751"/>
    </source>
</evidence>
<dbReference type="AlphaFoldDB" id="A0A6N4QXJ7"/>
<dbReference type="Gene3D" id="1.10.580.10">
    <property type="entry name" value="Citrate Synthase, domain 1"/>
    <property type="match status" value="1"/>
</dbReference>
<protein>
    <recommendedName>
        <fullName evidence="5">Citrate synthase</fullName>
    </recommendedName>
</protein>
<comment type="catalytic activity">
    <reaction evidence="4">
        <text>oxaloacetate + acetyl-CoA + H2O = citrate + CoA + H(+)</text>
        <dbReference type="Rhea" id="RHEA:16845"/>
        <dbReference type="ChEBI" id="CHEBI:15377"/>
        <dbReference type="ChEBI" id="CHEBI:15378"/>
        <dbReference type="ChEBI" id="CHEBI:16452"/>
        <dbReference type="ChEBI" id="CHEBI:16947"/>
        <dbReference type="ChEBI" id="CHEBI:57287"/>
        <dbReference type="ChEBI" id="CHEBI:57288"/>
        <dbReference type="EC" id="2.3.3.16"/>
    </reaction>
</comment>
<dbReference type="GO" id="GO:0036440">
    <property type="term" value="F:citrate synthase activity"/>
    <property type="evidence" value="ECO:0007669"/>
    <property type="project" value="UniProtKB-EC"/>
</dbReference>
<evidence type="ECO:0000256" key="7">
    <source>
        <dbReference type="RuleBase" id="RU003406"/>
    </source>
</evidence>
<dbReference type="SUPFAM" id="SSF48256">
    <property type="entry name" value="Citrate synthase"/>
    <property type="match status" value="1"/>
</dbReference>
<feature type="active site" evidence="6">
    <location>
        <position position="262"/>
    </location>
</feature>
<comment type="similarity">
    <text evidence="2 5 7">Belongs to the citrate synthase family.</text>
</comment>
<sequence>MNTTINPIEERKYSPGLEGIPAVKTRISKVDGINGKLTVAGYPIEEFANRVSFEETVYLLLEDKLPDPKQRRQITRDLIAARRFSKTHRTILEVAVAERASIIECLRIGAAALSLGNKFPSPEEESMTVVATFPLIVAWVYRLKKGLVPILPDYNLTHAANFLNMLGIDPDPKKEAALNAYWNTVADHGLNASTFTARVIASTQSDLISAATGAVGALKGPLHGGAPGPALDMVFEIGKKENAEDYLRNKLIRGERLMGFGHRIYKVRDPRADVLARAAKDLYELPELKELYDLSMFVEETALRLLKEFKPDRVLHTNVEFYTALLLHGLGLPTELFTPVFAIGRAAGWMAHCLEQKKERILRPDAIYIGPEDRHWI</sequence>
<proteinExistence type="inferred from homology"/>
<reference evidence="8 9" key="1">
    <citation type="journal article" date="2019" name="PLoS Negl. Trop. Dis.">
        <title>Revisiting the worldwide diversity of Leptospira species in the environment.</title>
        <authorList>
            <person name="Vincent A.T."/>
            <person name="Schiettekatte O."/>
            <person name="Bourhy P."/>
            <person name="Veyrier F.J."/>
            <person name="Picardeau M."/>
        </authorList>
    </citation>
    <scope>NUCLEOTIDE SEQUENCE [LARGE SCALE GENOMIC DNA]</scope>
    <source>
        <strain evidence="8 9">201702445</strain>
    </source>
</reference>
<evidence type="ECO:0000256" key="3">
    <source>
        <dbReference type="ARBA" id="ARBA00022679"/>
    </source>
</evidence>
<keyword evidence="3 5" id="KW-0808">Transferase</keyword>
<evidence type="ECO:0000256" key="2">
    <source>
        <dbReference type="ARBA" id="ARBA00010566"/>
    </source>
</evidence>
<dbReference type="UniPathway" id="UPA00223"/>
<dbReference type="EMBL" id="RQGM01000057">
    <property type="protein sequence ID" value="TGL82447.1"/>
    <property type="molecule type" value="Genomic_DNA"/>
</dbReference>
<dbReference type="PANTHER" id="PTHR11739">
    <property type="entry name" value="CITRATE SYNTHASE"/>
    <property type="match status" value="1"/>
</dbReference>
<evidence type="ECO:0000256" key="4">
    <source>
        <dbReference type="ARBA" id="ARBA00049288"/>
    </source>
</evidence>
<dbReference type="PRINTS" id="PR00143">
    <property type="entry name" value="CITRTSNTHASE"/>
</dbReference>
<dbReference type="PANTHER" id="PTHR11739:SF23">
    <property type="entry name" value="CITRATE SYNTHASE 2-RELATED"/>
    <property type="match status" value="1"/>
</dbReference>
<name>A0A6N4QXJ7_9LEPT</name>
<feature type="active site" evidence="6">
    <location>
        <position position="320"/>
    </location>
</feature>
<evidence type="ECO:0000256" key="6">
    <source>
        <dbReference type="PIRSR" id="PIRSR001369-1"/>
    </source>
</evidence>
<comment type="caution">
    <text evidence="8">The sequence shown here is derived from an EMBL/GenBank/DDBJ whole genome shotgun (WGS) entry which is preliminary data.</text>
</comment>
<organism evidence="8 9">
    <name type="scientific">Leptospira yasudae</name>
    <dbReference type="NCBI Taxonomy" id="2202201"/>
    <lineage>
        <taxon>Bacteria</taxon>
        <taxon>Pseudomonadati</taxon>
        <taxon>Spirochaetota</taxon>
        <taxon>Spirochaetia</taxon>
        <taxon>Leptospirales</taxon>
        <taxon>Leptospiraceae</taxon>
        <taxon>Leptospira</taxon>
    </lineage>
</organism>
<dbReference type="NCBIfam" id="NF009005">
    <property type="entry name" value="PRK12350.1"/>
    <property type="match status" value="1"/>
</dbReference>
<accession>A0A6N4QXJ7</accession>
<dbReference type="Proteomes" id="UP000297613">
    <property type="component" value="Unassembled WGS sequence"/>
</dbReference>
<dbReference type="GO" id="GO:0005829">
    <property type="term" value="C:cytosol"/>
    <property type="evidence" value="ECO:0007669"/>
    <property type="project" value="TreeGrafter"/>
</dbReference>
<evidence type="ECO:0000256" key="5">
    <source>
        <dbReference type="PIRNR" id="PIRNR001369"/>
    </source>
</evidence>
<dbReference type="InterPro" id="IPR016142">
    <property type="entry name" value="Citrate_synth-like_lrg_a-sub"/>
</dbReference>
<dbReference type="Pfam" id="PF00285">
    <property type="entry name" value="Citrate_synt"/>
    <property type="match status" value="1"/>
</dbReference>
<dbReference type="InterPro" id="IPR002020">
    <property type="entry name" value="Citrate_synthase"/>
</dbReference>
<comment type="pathway">
    <text evidence="1">Carbohydrate metabolism; tricarboxylic acid cycle; isocitrate from oxaloacetate: step 1/2.</text>
</comment>
<dbReference type="GO" id="GO:0006099">
    <property type="term" value="P:tricarboxylic acid cycle"/>
    <property type="evidence" value="ECO:0007669"/>
    <property type="project" value="UniProtKB-UniPathway"/>
</dbReference>
<dbReference type="Gene3D" id="1.10.230.10">
    <property type="entry name" value="Cytochrome P450-Terp, domain 2"/>
    <property type="match status" value="1"/>
</dbReference>
<dbReference type="InterPro" id="IPR024176">
    <property type="entry name" value="Citrate_synthase_bac-typ"/>
</dbReference>
<evidence type="ECO:0000313" key="8">
    <source>
        <dbReference type="EMBL" id="TGL82447.1"/>
    </source>
</evidence>
<dbReference type="GO" id="GO:0005975">
    <property type="term" value="P:carbohydrate metabolic process"/>
    <property type="evidence" value="ECO:0007669"/>
    <property type="project" value="TreeGrafter"/>
</dbReference>
<dbReference type="CDD" id="cd06109">
    <property type="entry name" value="BsCS-I_like"/>
    <property type="match status" value="1"/>
</dbReference>
<gene>
    <name evidence="8" type="ORF">EHQ83_14000</name>
</gene>
<dbReference type="InterPro" id="IPR016143">
    <property type="entry name" value="Citrate_synth-like_sm_a-sub"/>
</dbReference>